<reference evidence="1" key="1">
    <citation type="submission" date="2019-04" db="EMBL/GenBank/DDBJ databases">
        <title>Microbes associate with the intestines of laboratory mice.</title>
        <authorList>
            <person name="Navarre W."/>
            <person name="Wong E."/>
            <person name="Huang K."/>
            <person name="Tropini C."/>
            <person name="Ng K."/>
            <person name="Yu B."/>
        </authorList>
    </citation>
    <scope>NUCLEOTIDE SEQUENCE</scope>
    <source>
        <strain evidence="1">NM04_E33</strain>
    </source>
</reference>
<comment type="caution">
    <text evidence="1">The sequence shown here is derived from an EMBL/GenBank/DDBJ whole genome shotgun (WGS) entry which is preliminary data.</text>
</comment>
<organism evidence="1 2">
    <name type="scientific">Lepagella muris</name>
    <dbReference type="NCBI Taxonomy" id="3032870"/>
    <lineage>
        <taxon>Bacteria</taxon>
        <taxon>Pseudomonadati</taxon>
        <taxon>Bacteroidota</taxon>
        <taxon>Bacteroidia</taxon>
        <taxon>Bacteroidales</taxon>
        <taxon>Muribaculaceae</taxon>
        <taxon>Lepagella</taxon>
    </lineage>
</organism>
<proteinExistence type="predicted"/>
<evidence type="ECO:0000313" key="1">
    <source>
        <dbReference type="EMBL" id="TGY75720.1"/>
    </source>
</evidence>
<name>A0AC61RCQ8_9BACT</name>
<sequence>MRYYIILLTALMTIVATADAKTITSSQSSANERLSDYIDPQIGSEGLGRVFIGPSAPFGMVRPGPDCTPSPNSGWLPMPERVDGFAQVHVSGTGGGPKYGNILIQPFSGNLTATKHHAHRLNEEIKPGYYSTTFEESGITTEITTTPRTTAYRISYPSDTPDKPNSLMIDAGFFLGENPVPDSREAQQFVGSEVQVVSDHEIAGYSRIRGGWNNGRAYTVYFHLSSDTPFSQVATWKGDSITNDPYQYDSGEKTGALVSFPPGSDTINVKIGISFISQLKAQRNLISESEGKDFETIHSELLDSWDDMMNRIKLHPSTPADMKRMFYTAFYHTLIMPSDRSGENPLWTDPGVPYYDDFYALWDTYRTSMPLLAIIAPERLCDIVNSLVNIGKRDGYMPDARSGNANGRTQGGSNAEVVIADACVKGIKSIDYEEALKMMLVDATIPPGGNEEAEGRGGLREYISLGYIPHGIPRAGNRTVEYSLCDFAIYQVAHQLGHDELADRYLKQSESWKNLWRDDYEHDGAKGFIMPRDAEGNWLDEIPFGKSKTHKPTFRYTPLTFEGPWYTPWWNMFFYEASSWEYSLSIPHDVDGLIEKCGGPKAFDQRLDTFFSKNYFNVNNEPSFLSPCLYHWIGRPDKTADTIRRIIEENYNDSPTGLPGNDDSGAMSSWLMFNLAGIYPNAGHDYYIIHSPLLRSTTFSVGEGKTFSIVADNLSDTNRHIIAATLNGKPYNLSTLRHSDIISGGELRLKMGPKPSGWGKRMHAN</sequence>
<keyword evidence="2" id="KW-1185">Reference proteome</keyword>
<dbReference type="EMBL" id="SRYB01000053">
    <property type="protein sequence ID" value="TGY75720.1"/>
    <property type="molecule type" value="Genomic_DNA"/>
</dbReference>
<accession>A0AC61RCQ8</accession>
<protein>
    <submittedName>
        <fullName evidence="1">Glycoside hydrolase family 92 protein</fullName>
    </submittedName>
</protein>
<gene>
    <name evidence="1" type="ORF">E5331_19560</name>
</gene>
<evidence type="ECO:0000313" key="2">
    <source>
        <dbReference type="Proteomes" id="UP000306319"/>
    </source>
</evidence>
<keyword evidence="1" id="KW-0378">Hydrolase</keyword>
<dbReference type="Proteomes" id="UP000306319">
    <property type="component" value="Unassembled WGS sequence"/>
</dbReference>